<dbReference type="Gene3D" id="3.40.1310.20">
    <property type="match status" value="1"/>
</dbReference>
<dbReference type="Proteomes" id="UP000274987">
    <property type="component" value="Segment"/>
</dbReference>
<evidence type="ECO:0000313" key="1">
    <source>
        <dbReference type="EMBL" id="AMR73073.1"/>
    </source>
</evidence>
<reference evidence="1 2" key="1">
    <citation type="journal article" date="2016" name="Arch. Virol.">
        <title>The fecal virome of South and Central American children with diarrhea includes small circular DNA viral genomes of unknown origin.</title>
        <authorList>
            <person name="Phan T.G."/>
            <person name="da Costa A.C."/>
            <person name="Del Valle Mendoza J."/>
            <person name="Bucardo-Rivera F."/>
            <person name="Nordgren J."/>
            <person name="O'Ryan M."/>
            <person name="Deng X."/>
            <person name="Delwart E."/>
        </authorList>
    </citation>
    <scope>NUCLEOTIDE SEQUENCE [LARGE SCALE GENOMIC DNA]</scope>
    <source>
        <strain evidence="1 2">SmaCV3</strain>
    </source>
</reference>
<evidence type="ECO:0000313" key="2">
    <source>
        <dbReference type="Proteomes" id="UP000274987"/>
    </source>
</evidence>
<name>A0A142J7I4_9VIRU</name>
<dbReference type="EMBL" id="KT600069">
    <property type="protein sequence ID" value="AMR73073.1"/>
    <property type="molecule type" value="Genomic_DNA"/>
</dbReference>
<protein>
    <submittedName>
        <fullName evidence="1">Replication associated protein</fullName>
    </submittedName>
</protein>
<sequence length="267" mass="31102">MVQAWMITAPRTHVSKRAIRIMIDTNDCKKWIVAKERGKNGYEHWQIRIESSNTGFFEWCKLYIPTAHVEKAERGVDESRYETKEGQYVLYTDRVEILKQRFGKMRPNQIRALEALESTNDREVLVWYDEGGNVGKSWLTGALWERGLAYYVPPTVDSVKAMVQWVASCYQSGGWRPYVIIDIPRSWKWSEQLYVAIESIKDGLVYDTRYHAQCINIRGVKVLVLTNTQPKLDKLSQDRWRICVFRGRRGSALIVTLWADFYPPLGG</sequence>
<proteinExistence type="predicted"/>
<organism evidence="1 2">
    <name type="scientific">Human feces smacovirus 3</name>
    <dbReference type="NCBI Taxonomy" id="1820159"/>
    <lineage>
        <taxon>Viruses</taxon>
        <taxon>Monodnaviria</taxon>
        <taxon>Shotokuvirae</taxon>
        <taxon>Cressdnaviricota</taxon>
        <taxon>Arfiviricetes</taxon>
        <taxon>Cremevirales</taxon>
        <taxon>Smacoviridae</taxon>
        <taxon>Porprismacovirus</taxon>
        <taxon>Porprismacovirus humas3</taxon>
    </lineage>
</organism>
<accession>A0A142J7I4</accession>